<keyword evidence="2" id="KW-0732">Signal</keyword>
<comment type="similarity">
    <text evidence="1">Belongs to the bacterial solute-binding protein 3 family.</text>
</comment>
<name>A0ABU8C6E0_9GAMM</name>
<accession>A0ABU8C6E0</accession>
<proteinExistence type="inferred from homology"/>
<evidence type="ECO:0000256" key="1">
    <source>
        <dbReference type="ARBA" id="ARBA00010333"/>
    </source>
</evidence>
<protein>
    <submittedName>
        <fullName evidence="3">Transporter substrate-binding domain-containing protein</fullName>
    </submittedName>
</protein>
<evidence type="ECO:0000313" key="3">
    <source>
        <dbReference type="EMBL" id="MEH8017344.1"/>
    </source>
</evidence>
<dbReference type="Proteomes" id="UP001375382">
    <property type="component" value="Unassembled WGS sequence"/>
</dbReference>
<dbReference type="PANTHER" id="PTHR35936">
    <property type="entry name" value="MEMBRANE-BOUND LYTIC MUREIN TRANSGLYCOSYLASE F"/>
    <property type="match status" value="1"/>
</dbReference>
<evidence type="ECO:0000313" key="4">
    <source>
        <dbReference type="Proteomes" id="UP001375382"/>
    </source>
</evidence>
<keyword evidence="4" id="KW-1185">Reference proteome</keyword>
<dbReference type="EMBL" id="JALAAR010000006">
    <property type="protein sequence ID" value="MEH8017344.1"/>
    <property type="molecule type" value="Genomic_DNA"/>
</dbReference>
<evidence type="ECO:0000256" key="2">
    <source>
        <dbReference type="SAM" id="SignalP"/>
    </source>
</evidence>
<reference evidence="3 4" key="1">
    <citation type="journal article" date="2023" name="Ecotoxicol. Environ. Saf.">
        <title>Mercury remediation potential of mercury-resistant strain Rheinheimera metallidurans sp. nov. isolated from a municipal waste dumping site.</title>
        <authorList>
            <person name="Yadav V."/>
            <person name="Manjhi A."/>
            <person name="Vadakedath N."/>
        </authorList>
    </citation>
    <scope>NUCLEOTIDE SEQUENCE [LARGE SCALE GENOMIC DNA]</scope>
    <source>
        <strain evidence="3 4">E-49</strain>
    </source>
</reference>
<dbReference type="RefSeq" id="WP_335735752.1">
    <property type="nucleotide sequence ID" value="NZ_JALAAR010000006.1"/>
</dbReference>
<comment type="caution">
    <text evidence="3">The sequence shown here is derived from an EMBL/GenBank/DDBJ whole genome shotgun (WGS) entry which is preliminary data.</text>
</comment>
<organism evidence="3 4">
    <name type="scientific">Rheinheimera muenzenbergensis</name>
    <dbReference type="NCBI Taxonomy" id="1193628"/>
    <lineage>
        <taxon>Bacteria</taxon>
        <taxon>Pseudomonadati</taxon>
        <taxon>Pseudomonadota</taxon>
        <taxon>Gammaproteobacteria</taxon>
        <taxon>Chromatiales</taxon>
        <taxon>Chromatiaceae</taxon>
        <taxon>Rheinheimera</taxon>
    </lineage>
</organism>
<feature type="chain" id="PRO_5046985029" evidence="2">
    <location>
        <begin position="24"/>
        <end position="258"/>
    </location>
</feature>
<sequence length="258" mass="29709">MLLRYVNVFTLCAVLLCSQLAFAQQRQEVLLLTYHLKAPFIVDLGTQQGLYYDLAHYFNQRSSNYWFKTEFVPRKRINTLLERPFAHVVLGVQPIWFKQVADRMSFTPPILLDDDVFVSLKTKAVTNQDLAELTGKTFIGVQGYHYVGLDAALKTGSLARVDTLQEENVLDMLRLGRGDFAIISMSTLNYKTQQDDDARLFYIATEPHEHIARRMMYSKNDMLLGQELLNLLAPMPNDPDWLAILAKYNLDIRFIPQP</sequence>
<gene>
    <name evidence="3" type="ORF">MN202_08875</name>
</gene>
<dbReference type="Gene3D" id="3.40.190.10">
    <property type="entry name" value="Periplasmic binding protein-like II"/>
    <property type="match status" value="2"/>
</dbReference>
<feature type="signal peptide" evidence="2">
    <location>
        <begin position="1"/>
        <end position="23"/>
    </location>
</feature>
<dbReference type="PANTHER" id="PTHR35936:SF25">
    <property type="entry name" value="ABC TRANSPORTER SUBSTRATE-BINDING PROTEIN"/>
    <property type="match status" value="1"/>
</dbReference>
<dbReference type="SUPFAM" id="SSF53850">
    <property type="entry name" value="Periplasmic binding protein-like II"/>
    <property type="match status" value="1"/>
</dbReference>